<dbReference type="InterPro" id="IPR052342">
    <property type="entry name" value="MCH/BMMD"/>
</dbReference>
<name>A0A933L3L7_9HYPH</name>
<dbReference type="PANTHER" id="PTHR43664:SF1">
    <property type="entry name" value="BETA-METHYLMALYL-COA DEHYDRATASE"/>
    <property type="match status" value="1"/>
</dbReference>
<protein>
    <submittedName>
        <fullName evidence="1">MaoC family dehydratase</fullName>
    </submittedName>
</protein>
<dbReference type="InterPro" id="IPR029069">
    <property type="entry name" value="HotDog_dom_sf"/>
</dbReference>
<organism evidence="1 2">
    <name type="scientific">Devosia nanyangense</name>
    <dbReference type="NCBI Taxonomy" id="1228055"/>
    <lineage>
        <taxon>Bacteria</taxon>
        <taxon>Pseudomonadati</taxon>
        <taxon>Pseudomonadota</taxon>
        <taxon>Alphaproteobacteria</taxon>
        <taxon>Hyphomicrobiales</taxon>
        <taxon>Devosiaceae</taxon>
        <taxon>Devosia</taxon>
    </lineage>
</organism>
<comment type="caution">
    <text evidence="1">The sequence shown here is derived from an EMBL/GenBank/DDBJ whole genome shotgun (WGS) entry which is preliminary data.</text>
</comment>
<dbReference type="Gene3D" id="3.10.129.10">
    <property type="entry name" value="Hotdog Thioesterase"/>
    <property type="match status" value="1"/>
</dbReference>
<dbReference type="InterPro" id="IPR048274">
    <property type="entry name" value="MC_hydratase"/>
</dbReference>
<dbReference type="AlphaFoldDB" id="A0A933L3L7"/>
<dbReference type="EMBL" id="JACRAF010000031">
    <property type="protein sequence ID" value="MBI4922452.1"/>
    <property type="molecule type" value="Genomic_DNA"/>
</dbReference>
<dbReference type="CDD" id="cd03451">
    <property type="entry name" value="FkbR2"/>
    <property type="match status" value="1"/>
</dbReference>
<evidence type="ECO:0000313" key="2">
    <source>
        <dbReference type="Proteomes" id="UP000782610"/>
    </source>
</evidence>
<proteinExistence type="predicted"/>
<sequence>MPTIHYARDERFGGYLEQYEAGDVFHHWPGKTVTEADDHLFCLLTLAASPLHIDRAWAESQTSYGRNIVVGTYVYSLLLGMSVPDISGRAIANLGLSELLHLAPLFHGDTLYGVTEVLATRVSQSRPRAGILTVRTDGFNQDRLRVCTFTRSVLLPMRPETADDQH</sequence>
<dbReference type="GO" id="GO:0016829">
    <property type="term" value="F:lyase activity"/>
    <property type="evidence" value="ECO:0007669"/>
    <property type="project" value="InterPro"/>
</dbReference>
<dbReference type="Pfam" id="PF19315">
    <property type="entry name" value="MC_hydratase"/>
    <property type="match status" value="1"/>
</dbReference>
<dbReference type="PANTHER" id="PTHR43664">
    <property type="entry name" value="MONOAMINE OXIDASE-RELATED"/>
    <property type="match status" value="1"/>
</dbReference>
<gene>
    <name evidence="1" type="ORF">HY834_11940</name>
</gene>
<accession>A0A933L3L7</accession>
<reference evidence="1" key="1">
    <citation type="submission" date="2020-07" db="EMBL/GenBank/DDBJ databases">
        <title>Huge and variable diversity of episymbiotic CPR bacteria and DPANN archaea in groundwater ecosystems.</title>
        <authorList>
            <person name="He C.Y."/>
            <person name="Keren R."/>
            <person name="Whittaker M."/>
            <person name="Farag I.F."/>
            <person name="Doudna J."/>
            <person name="Cate J.H.D."/>
            <person name="Banfield J.F."/>
        </authorList>
    </citation>
    <scope>NUCLEOTIDE SEQUENCE</scope>
    <source>
        <strain evidence="1">NC_groundwater_1586_Pr3_B-0.1um_66_15</strain>
    </source>
</reference>
<evidence type="ECO:0000313" key="1">
    <source>
        <dbReference type="EMBL" id="MBI4922452.1"/>
    </source>
</evidence>
<dbReference type="Proteomes" id="UP000782610">
    <property type="component" value="Unassembled WGS sequence"/>
</dbReference>
<dbReference type="SUPFAM" id="SSF54637">
    <property type="entry name" value="Thioesterase/thiol ester dehydrase-isomerase"/>
    <property type="match status" value="1"/>
</dbReference>